<dbReference type="AlphaFoldDB" id="A0A0A1U0F3"/>
<protein>
    <submittedName>
        <fullName evidence="1">Uncharacterized protein</fullName>
    </submittedName>
</protein>
<organism evidence="1 2">
    <name type="scientific">Entamoeba invadens IP1</name>
    <dbReference type="NCBI Taxonomy" id="370355"/>
    <lineage>
        <taxon>Eukaryota</taxon>
        <taxon>Amoebozoa</taxon>
        <taxon>Evosea</taxon>
        <taxon>Archamoebae</taxon>
        <taxon>Mastigamoebida</taxon>
        <taxon>Entamoebidae</taxon>
        <taxon>Entamoeba</taxon>
    </lineage>
</organism>
<evidence type="ECO:0000313" key="2">
    <source>
        <dbReference type="Proteomes" id="UP000014680"/>
    </source>
</evidence>
<gene>
    <name evidence="1" type="ORF">EIN_088890</name>
</gene>
<accession>A0A0A1U0F3</accession>
<dbReference type="KEGG" id="eiv:EIN_088890"/>
<reference evidence="1 2" key="1">
    <citation type="submission" date="2012-10" db="EMBL/GenBank/DDBJ databases">
        <authorList>
            <person name="Zafar N."/>
            <person name="Inman J."/>
            <person name="Hall N."/>
            <person name="Lorenzi H."/>
            <person name="Caler E."/>
        </authorList>
    </citation>
    <scope>NUCLEOTIDE SEQUENCE [LARGE SCALE GENOMIC DNA]</scope>
    <source>
        <strain evidence="1 2">IP1</strain>
    </source>
</reference>
<proteinExistence type="predicted"/>
<dbReference type="VEuPathDB" id="AmoebaDB:EIN_088890"/>
<evidence type="ECO:0000313" key="1">
    <source>
        <dbReference type="EMBL" id="ELP84376.1"/>
    </source>
</evidence>
<keyword evidence="2" id="KW-1185">Reference proteome</keyword>
<dbReference type="Proteomes" id="UP000014680">
    <property type="component" value="Unassembled WGS sequence"/>
</dbReference>
<dbReference type="RefSeq" id="XP_004183722.1">
    <property type="nucleotide sequence ID" value="XM_004183674.1"/>
</dbReference>
<name>A0A0A1U0F3_ENTIV</name>
<dbReference type="GeneID" id="14883373"/>
<dbReference type="EMBL" id="KB207130">
    <property type="protein sequence ID" value="ELP84376.1"/>
    <property type="molecule type" value="Genomic_DNA"/>
</dbReference>
<sequence length="286" mass="32513">MTFFLEGTAHLKYVKDSMYQATVAISEFLQQITPSLVVLNVTQNELTVQVYNLNRPVDLIQTNDATYTKNMDDTFTINRPFDSTNLKIISIDFSKLAMPKVIERVGYIATATTAFQHFNMTKCLFVGGDVIYSEEHPVMNPMMIWYLYKVNSKNESEAIDPIKPQIVTKDGDGTNMFGMIYSSAFFMSQDFKQMKVNFEVNFTLDIVDIKLLLITDVEKAANEDGIVLIKNNMTYKYTQVNNTVALFVAMDKSCKEFSNAIAISYRSAPGDVLKIKDSSFDYTKNF</sequence>